<evidence type="ECO:0000259" key="6">
    <source>
        <dbReference type="Pfam" id="PF07980"/>
    </source>
</evidence>
<keyword evidence="3" id="KW-0732">Signal</keyword>
<dbReference type="SUPFAM" id="SSF48452">
    <property type="entry name" value="TPR-like"/>
    <property type="match status" value="1"/>
</dbReference>
<keyword evidence="5" id="KW-0998">Cell outer membrane</keyword>
<gene>
    <name evidence="8" type="ORF">GXP67_34905</name>
</gene>
<dbReference type="EMBL" id="CP048222">
    <property type="protein sequence ID" value="QHT71484.1"/>
    <property type="molecule type" value="Genomic_DNA"/>
</dbReference>
<evidence type="ECO:0000256" key="5">
    <source>
        <dbReference type="ARBA" id="ARBA00023237"/>
    </source>
</evidence>
<feature type="domain" description="RagB/SusD" evidence="6">
    <location>
        <begin position="368"/>
        <end position="490"/>
    </location>
</feature>
<evidence type="ECO:0000256" key="3">
    <source>
        <dbReference type="ARBA" id="ARBA00022729"/>
    </source>
</evidence>
<dbReference type="KEGG" id="rhoz:GXP67_34905"/>
<dbReference type="Proteomes" id="UP000480178">
    <property type="component" value="Chromosome"/>
</dbReference>
<protein>
    <submittedName>
        <fullName evidence="8">RagB/SusD family nutrient uptake outer membrane protein</fullName>
    </submittedName>
</protein>
<reference evidence="8 9" key="1">
    <citation type="submission" date="2020-01" db="EMBL/GenBank/DDBJ databases">
        <authorList>
            <person name="Kim M.K."/>
        </authorList>
    </citation>
    <scope>NUCLEOTIDE SEQUENCE [LARGE SCALE GENOMIC DNA]</scope>
    <source>
        <strain evidence="8 9">172606-1</strain>
    </source>
</reference>
<name>A0A6C0GUK2_9BACT</name>
<evidence type="ECO:0000313" key="9">
    <source>
        <dbReference type="Proteomes" id="UP000480178"/>
    </source>
</evidence>
<sequence>MKTSYTTLYKWMLVLSVLWTIGLTGCKDDFLNTVPQTSVIEKDAFNTPGKILAQVNNLYRQLQNPTFYGGRYIIFNEQRADEFGQNDGNAATGSAVWNQNVASTNDFVNNVWSAAYSAINASNILMDELSRTTVISDSLRQLYTGEAKFVRALSYLSLVQTYAKPYVLDKNALGVPLRLSAITTAGNNDLARSTVAEVYTQILKDLDEAEASLPVAYSSAILNTSRAHKSTAIALKSRVYLIQGDYMNVMGEASKLVSASKPFQYTAGSLTHKLEPSITAVFSGSYTGPEVILSIPFINSTTETPPTQSALAFNYVSQPIIFLTKDGIASDPALNSPEDARSLLIGTNSAKQKVLRKFLVTTAPFRDYVPVIRYAEVLLNYAEAAANQNDLPKAASLLQAVRNRSNANFVFPDAEMNTKEALLNRILTERRIELLGEGFRLGDLQRRGQSLPAKVGSIGTAPQVTPTAGNYIWPIPSGELSANKLIVPNP</sequence>
<evidence type="ECO:0000256" key="2">
    <source>
        <dbReference type="ARBA" id="ARBA00006275"/>
    </source>
</evidence>
<comment type="similarity">
    <text evidence="2">Belongs to the SusD family.</text>
</comment>
<dbReference type="Pfam" id="PF07980">
    <property type="entry name" value="SusD_RagB"/>
    <property type="match status" value="1"/>
</dbReference>
<feature type="domain" description="SusD-like N-terminal" evidence="7">
    <location>
        <begin position="30"/>
        <end position="241"/>
    </location>
</feature>
<dbReference type="Pfam" id="PF14322">
    <property type="entry name" value="SusD-like_3"/>
    <property type="match status" value="1"/>
</dbReference>
<dbReference type="GO" id="GO:0009279">
    <property type="term" value="C:cell outer membrane"/>
    <property type="evidence" value="ECO:0007669"/>
    <property type="project" value="UniProtKB-SubCell"/>
</dbReference>
<dbReference type="RefSeq" id="WP_162447423.1">
    <property type="nucleotide sequence ID" value="NZ_CP048222.1"/>
</dbReference>
<dbReference type="AlphaFoldDB" id="A0A6C0GUK2"/>
<evidence type="ECO:0000256" key="4">
    <source>
        <dbReference type="ARBA" id="ARBA00023136"/>
    </source>
</evidence>
<dbReference type="InterPro" id="IPR033985">
    <property type="entry name" value="SusD-like_N"/>
</dbReference>
<evidence type="ECO:0000313" key="8">
    <source>
        <dbReference type="EMBL" id="QHT71484.1"/>
    </source>
</evidence>
<organism evidence="8 9">
    <name type="scientific">Rhodocytophaga rosea</name>
    <dbReference type="NCBI Taxonomy" id="2704465"/>
    <lineage>
        <taxon>Bacteria</taxon>
        <taxon>Pseudomonadati</taxon>
        <taxon>Bacteroidota</taxon>
        <taxon>Cytophagia</taxon>
        <taxon>Cytophagales</taxon>
        <taxon>Rhodocytophagaceae</taxon>
        <taxon>Rhodocytophaga</taxon>
    </lineage>
</organism>
<keyword evidence="9" id="KW-1185">Reference proteome</keyword>
<accession>A0A6C0GUK2</accession>
<dbReference type="Gene3D" id="1.25.40.390">
    <property type="match status" value="1"/>
</dbReference>
<dbReference type="InterPro" id="IPR011990">
    <property type="entry name" value="TPR-like_helical_dom_sf"/>
</dbReference>
<dbReference type="CDD" id="cd08977">
    <property type="entry name" value="SusD"/>
    <property type="match status" value="1"/>
</dbReference>
<evidence type="ECO:0000256" key="1">
    <source>
        <dbReference type="ARBA" id="ARBA00004442"/>
    </source>
</evidence>
<dbReference type="PROSITE" id="PS51257">
    <property type="entry name" value="PROKAR_LIPOPROTEIN"/>
    <property type="match status" value="1"/>
</dbReference>
<keyword evidence="4" id="KW-0472">Membrane</keyword>
<comment type="subcellular location">
    <subcellularLocation>
        <location evidence="1">Cell outer membrane</location>
    </subcellularLocation>
</comment>
<proteinExistence type="inferred from homology"/>
<dbReference type="InterPro" id="IPR012944">
    <property type="entry name" value="SusD_RagB_dom"/>
</dbReference>
<evidence type="ECO:0000259" key="7">
    <source>
        <dbReference type="Pfam" id="PF14322"/>
    </source>
</evidence>